<organism evidence="1 2">
    <name type="scientific">Sphingomonas leidyi</name>
    <dbReference type="NCBI Taxonomy" id="68569"/>
    <lineage>
        <taxon>Bacteria</taxon>
        <taxon>Pseudomonadati</taxon>
        <taxon>Pseudomonadota</taxon>
        <taxon>Alphaproteobacteria</taxon>
        <taxon>Sphingomonadales</taxon>
        <taxon>Sphingomonadaceae</taxon>
        <taxon>Sphingomonas</taxon>
    </lineage>
</organism>
<protein>
    <recommendedName>
        <fullName evidence="3">DUF1178 family protein</fullName>
    </recommendedName>
</protein>
<dbReference type="InterPro" id="IPR009562">
    <property type="entry name" value="DUF1178"/>
</dbReference>
<reference evidence="1 2" key="1">
    <citation type="submission" date="2020-03" db="EMBL/GenBank/DDBJ databases">
        <title>Genomic Encyclopedia of Type Strains, Phase IV (KMG-IV): sequencing the most valuable type-strain genomes for metagenomic binning, comparative biology and taxonomic classification.</title>
        <authorList>
            <person name="Goeker M."/>
        </authorList>
    </citation>
    <scope>NUCLEOTIDE SEQUENCE [LARGE SCALE GENOMIC DNA]</scope>
    <source>
        <strain evidence="1 2">DSM 4733</strain>
    </source>
</reference>
<dbReference type="Pfam" id="PF06676">
    <property type="entry name" value="DUF1178"/>
    <property type="match status" value="1"/>
</dbReference>
<dbReference type="EMBL" id="JAASQV010000001">
    <property type="protein sequence ID" value="NIJ63774.1"/>
    <property type="molecule type" value="Genomic_DNA"/>
</dbReference>
<dbReference type="AlphaFoldDB" id="A0A7X5UWW3"/>
<dbReference type="PIRSF" id="PIRSF032131">
    <property type="entry name" value="UCP032131"/>
    <property type="match status" value="1"/>
</dbReference>
<gene>
    <name evidence="1" type="ORF">FHR20_000705</name>
</gene>
<accession>A0A7X5UWW3</accession>
<name>A0A7X5UWW3_9SPHN</name>
<evidence type="ECO:0000313" key="1">
    <source>
        <dbReference type="EMBL" id="NIJ63774.1"/>
    </source>
</evidence>
<dbReference type="RefSeq" id="WP_167298234.1">
    <property type="nucleotide sequence ID" value="NZ_JAASQV010000001.1"/>
</dbReference>
<evidence type="ECO:0008006" key="3">
    <source>
        <dbReference type="Google" id="ProtNLM"/>
    </source>
</evidence>
<keyword evidence="2" id="KW-1185">Reference proteome</keyword>
<evidence type="ECO:0000313" key="2">
    <source>
        <dbReference type="Proteomes" id="UP000564677"/>
    </source>
</evidence>
<proteinExistence type="predicted"/>
<comment type="caution">
    <text evidence="1">The sequence shown here is derived from an EMBL/GenBank/DDBJ whole genome shotgun (WGS) entry which is preliminary data.</text>
</comment>
<dbReference type="Proteomes" id="UP000564677">
    <property type="component" value="Unassembled WGS sequence"/>
</dbReference>
<sequence>MIVFDLKCGAGHVFEAWFGSSAAYEGQRAAGLVACPMCGSAEVAKAVMAPNVGAKGNRVPMPAPASAPAAQGQPALSPEMLKAAMAALAGAQAKLLEGSQWVGTAFADKARAMHLGEAPAAPIHGQASRAEAEALIEEGVPVAPLPLPVVPPEACN</sequence>